<evidence type="ECO:0000313" key="8">
    <source>
        <dbReference type="Proteomes" id="UP001287286"/>
    </source>
</evidence>
<keyword evidence="1" id="KW-0479">Metal-binding</keyword>
<evidence type="ECO:0000313" key="5">
    <source>
        <dbReference type="EMBL" id="KAK4093335.1"/>
    </source>
</evidence>
<sequence>MQQAHQHQHQRQQQPQQNHGPIASAATAGQAERPYRSHLRPACVPCRRRKSRCQTEAGSDMCVTCRAHRTECYFPDSPRSQQMGGAEAANRRVRRTANSRLSSTSTPARVSSMVAGDSASARAATAAGVPRPSGVTGNTMIAGTRFAKPAQQRNTIPTPSNGPLPSTTPSAPGMPLTRTANNEESPVALGSSADDVNVNLHIVGPTDTNDSQFLCEYLATIPEAMRSTRMVVPQSAGRSRPVLFTMVQKRPVGIKLNRSPSAEKLEMIEKLLEPYLAALINEFFAKANDCLPLLDEDSFRHQYQEGKDRVSPALLACLYANAIVYWRHSATLSQHRCPDSRFVWNLANEALYSELHLSPGMPIIKAILLNIGGRPTTSLIGNGVLLGSAVSMAHSLGLNHNPLPWSIPQSEKNLRMKLWWALLIHDRWISLAHGTPPRIARDQYDVPTPLLEHLCDADATDRRVRTATVFMALYGLTDVLDRHLQHVYCAGRDSSWDTSKLELALNSWVESLTGSTRLIILRGSHLDNPGAANLRLAYLTTRLLLQRIQLESDKQSYSADNQHLLNRYIQARRTSEEILLLVQELQPQHLGDFWMSVSAFSFPATVNFLLRCALESESSLAGLAQSTSFRIARDLVATLQSHHDKYSWDLADVCLAQHAEVVDKMLRGIAPDDSGGRSSGSLDDWPTPDASLIDQIFPSLWDSMQNVW</sequence>
<comment type="caution">
    <text evidence="6">The sequence shown here is derived from an EMBL/GenBank/DDBJ whole genome shotgun (WGS) entry which is preliminary data.</text>
</comment>
<reference evidence="5 8" key="4">
    <citation type="journal article" date="2024" name="Microbiol. Resour. Announc.">
        <title>Genome annotations for the ascomycete fungi Trichoderma harzianum, Trichoderma aggressivum, and Purpureocillium lilacinum.</title>
        <authorList>
            <person name="Beijen E.P.W."/>
            <person name="Ohm R.A."/>
        </authorList>
    </citation>
    <scope>NUCLEOTIDE SEQUENCE [LARGE SCALE GENOMIC DNA]</scope>
    <source>
        <strain evidence="5 8">CBS 150709</strain>
    </source>
</reference>
<dbReference type="GO" id="GO:0006351">
    <property type="term" value="P:DNA-templated transcription"/>
    <property type="evidence" value="ECO:0007669"/>
    <property type="project" value="InterPro"/>
</dbReference>
<evidence type="ECO:0000256" key="3">
    <source>
        <dbReference type="SAM" id="MobiDB-lite"/>
    </source>
</evidence>
<protein>
    <submittedName>
        <fullName evidence="5">Transcriptional regulator family: Fungal Specific TF</fullName>
    </submittedName>
</protein>
<dbReference type="SUPFAM" id="SSF57701">
    <property type="entry name" value="Zn2/Cys6 DNA-binding domain"/>
    <property type="match status" value="1"/>
</dbReference>
<dbReference type="SMART" id="SM00906">
    <property type="entry name" value="Fungal_trans"/>
    <property type="match status" value="1"/>
</dbReference>
<feature type="region of interest" description="Disordered" evidence="3">
    <location>
        <begin position="1"/>
        <end position="35"/>
    </location>
</feature>
<accession>A0A2U3EPA1</accession>
<dbReference type="Pfam" id="PF00172">
    <property type="entry name" value="Zn_clus"/>
    <property type="match status" value="1"/>
</dbReference>
<reference evidence="5" key="3">
    <citation type="submission" date="2023-11" db="EMBL/GenBank/DDBJ databases">
        <authorList>
            <person name="Beijen E."/>
            <person name="Ohm R.A."/>
        </authorList>
    </citation>
    <scope>NUCLEOTIDE SEQUENCE</scope>
    <source>
        <strain evidence="5">CBS 150709</strain>
    </source>
</reference>
<dbReference type="InterPro" id="IPR050797">
    <property type="entry name" value="Carb_Metab_Trans_Reg"/>
</dbReference>
<feature type="compositionally biased region" description="Polar residues" evidence="3">
    <location>
        <begin position="98"/>
        <end position="109"/>
    </location>
</feature>
<name>A0A2U3EPA1_PURLI</name>
<reference evidence="6" key="1">
    <citation type="submission" date="2015-05" db="EMBL/GenBank/DDBJ databases">
        <authorList>
            <person name="Wang D.B."/>
            <person name="Wang M."/>
        </authorList>
    </citation>
    <scope>NUCLEOTIDE SEQUENCE</scope>
    <source>
        <strain evidence="6">36-1</strain>
    </source>
</reference>
<dbReference type="InterPro" id="IPR001138">
    <property type="entry name" value="Zn2Cys6_DnaBD"/>
</dbReference>
<dbReference type="CDD" id="cd00067">
    <property type="entry name" value="GAL4"/>
    <property type="match status" value="1"/>
</dbReference>
<keyword evidence="8" id="KW-1185">Reference proteome</keyword>
<reference evidence="6 7" key="2">
    <citation type="journal article" date="2016" name="Front. Microbiol.">
        <title>Genome and transcriptome sequences reveal the specific parasitism of the nematophagous Purpureocillium lilacinum 36-1.</title>
        <authorList>
            <person name="Xie J."/>
            <person name="Li S."/>
            <person name="Mo C."/>
            <person name="Xiao X."/>
            <person name="Peng D."/>
            <person name="Wang G."/>
            <person name="Xiao Y."/>
        </authorList>
    </citation>
    <scope>NUCLEOTIDE SEQUENCE [LARGE SCALE GENOMIC DNA]</scope>
    <source>
        <strain evidence="6 7">36-1</strain>
    </source>
</reference>
<dbReference type="GO" id="GO:0005634">
    <property type="term" value="C:nucleus"/>
    <property type="evidence" value="ECO:0007669"/>
    <property type="project" value="TreeGrafter"/>
</dbReference>
<evidence type="ECO:0000313" key="7">
    <source>
        <dbReference type="Proteomes" id="UP000245956"/>
    </source>
</evidence>
<dbReference type="EMBL" id="LCWV01000001">
    <property type="protein sequence ID" value="PWI76321.1"/>
    <property type="molecule type" value="Genomic_DNA"/>
</dbReference>
<evidence type="ECO:0000256" key="2">
    <source>
        <dbReference type="ARBA" id="ARBA00023242"/>
    </source>
</evidence>
<dbReference type="GO" id="GO:0008270">
    <property type="term" value="F:zinc ion binding"/>
    <property type="evidence" value="ECO:0007669"/>
    <property type="project" value="InterPro"/>
</dbReference>
<evidence type="ECO:0000313" key="6">
    <source>
        <dbReference type="EMBL" id="PWI76321.1"/>
    </source>
</evidence>
<proteinExistence type="predicted"/>
<dbReference type="GO" id="GO:0000981">
    <property type="term" value="F:DNA-binding transcription factor activity, RNA polymerase II-specific"/>
    <property type="evidence" value="ECO:0007669"/>
    <property type="project" value="InterPro"/>
</dbReference>
<feature type="domain" description="Zn(2)-C6 fungal-type" evidence="4">
    <location>
        <begin position="42"/>
        <end position="74"/>
    </location>
</feature>
<dbReference type="Proteomes" id="UP001287286">
    <property type="component" value="Unassembled WGS sequence"/>
</dbReference>
<dbReference type="AlphaFoldDB" id="A0A2U3EPA1"/>
<dbReference type="PANTHER" id="PTHR31668">
    <property type="entry name" value="GLUCOSE TRANSPORT TRANSCRIPTION REGULATOR RGT1-RELATED-RELATED"/>
    <property type="match status" value="1"/>
</dbReference>
<dbReference type="EMBL" id="JAWRVI010000006">
    <property type="protein sequence ID" value="KAK4093335.1"/>
    <property type="molecule type" value="Genomic_DNA"/>
</dbReference>
<evidence type="ECO:0000259" key="4">
    <source>
        <dbReference type="PROSITE" id="PS50048"/>
    </source>
</evidence>
<dbReference type="Proteomes" id="UP000245956">
    <property type="component" value="Unassembled WGS sequence"/>
</dbReference>
<feature type="compositionally biased region" description="Polar residues" evidence="3">
    <location>
        <begin position="151"/>
        <end position="170"/>
    </location>
</feature>
<keyword evidence="2" id="KW-0539">Nucleus</keyword>
<dbReference type="PROSITE" id="PS00463">
    <property type="entry name" value="ZN2_CY6_FUNGAL_1"/>
    <property type="match status" value="1"/>
</dbReference>
<dbReference type="Gene3D" id="4.10.240.10">
    <property type="entry name" value="Zn(2)-C6 fungal-type DNA-binding domain"/>
    <property type="match status" value="1"/>
</dbReference>
<dbReference type="GO" id="GO:0003677">
    <property type="term" value="F:DNA binding"/>
    <property type="evidence" value="ECO:0007669"/>
    <property type="project" value="InterPro"/>
</dbReference>
<dbReference type="PROSITE" id="PS50048">
    <property type="entry name" value="ZN2_CY6_FUNGAL_2"/>
    <property type="match status" value="1"/>
</dbReference>
<evidence type="ECO:0000256" key="1">
    <source>
        <dbReference type="ARBA" id="ARBA00022723"/>
    </source>
</evidence>
<dbReference type="GO" id="GO:0001080">
    <property type="term" value="P:nitrogen catabolite activation of transcription from RNA polymerase II promoter"/>
    <property type="evidence" value="ECO:0007669"/>
    <property type="project" value="TreeGrafter"/>
</dbReference>
<organism evidence="6 7">
    <name type="scientific">Purpureocillium lilacinum</name>
    <name type="common">Paecilomyces lilacinus</name>
    <dbReference type="NCBI Taxonomy" id="33203"/>
    <lineage>
        <taxon>Eukaryota</taxon>
        <taxon>Fungi</taxon>
        <taxon>Dikarya</taxon>
        <taxon>Ascomycota</taxon>
        <taxon>Pezizomycotina</taxon>
        <taxon>Sordariomycetes</taxon>
        <taxon>Hypocreomycetidae</taxon>
        <taxon>Hypocreales</taxon>
        <taxon>Ophiocordycipitaceae</taxon>
        <taxon>Purpureocillium</taxon>
    </lineage>
</organism>
<dbReference type="Pfam" id="PF04082">
    <property type="entry name" value="Fungal_trans"/>
    <property type="match status" value="1"/>
</dbReference>
<dbReference type="CDD" id="cd12148">
    <property type="entry name" value="fungal_TF_MHR"/>
    <property type="match status" value="1"/>
</dbReference>
<dbReference type="InterPro" id="IPR036864">
    <property type="entry name" value="Zn2-C6_fun-type_DNA-bd_sf"/>
</dbReference>
<feature type="compositionally biased region" description="Basic residues" evidence="3">
    <location>
        <begin position="1"/>
        <end position="10"/>
    </location>
</feature>
<gene>
    <name evidence="6" type="ORF">PCL_03515</name>
    <name evidence="5" type="ORF">Purlil1_2492</name>
</gene>
<dbReference type="PANTHER" id="PTHR31668:SF10">
    <property type="entry name" value="ZN(II)2CYS6 TRANSCRIPTION FACTOR (EUROFUNG)"/>
    <property type="match status" value="1"/>
</dbReference>
<dbReference type="InterPro" id="IPR007219">
    <property type="entry name" value="XnlR_reg_dom"/>
</dbReference>
<feature type="region of interest" description="Disordered" evidence="3">
    <location>
        <begin position="150"/>
        <end position="173"/>
    </location>
</feature>
<dbReference type="SMART" id="SM00066">
    <property type="entry name" value="GAL4"/>
    <property type="match status" value="1"/>
</dbReference>
<feature type="region of interest" description="Disordered" evidence="3">
    <location>
        <begin position="78"/>
        <end position="111"/>
    </location>
</feature>